<evidence type="ECO:0000256" key="5">
    <source>
        <dbReference type="ARBA" id="ARBA00022692"/>
    </source>
</evidence>
<dbReference type="Proteomes" id="UP000199050">
    <property type="component" value="Unassembled WGS sequence"/>
</dbReference>
<keyword evidence="5 8" id="KW-0812">Transmembrane</keyword>
<evidence type="ECO:0000256" key="2">
    <source>
        <dbReference type="ARBA" id="ARBA00009773"/>
    </source>
</evidence>
<keyword evidence="4" id="KW-1003">Cell membrane</keyword>
<evidence type="ECO:0000256" key="3">
    <source>
        <dbReference type="ARBA" id="ARBA00022448"/>
    </source>
</evidence>
<evidence type="ECO:0000256" key="1">
    <source>
        <dbReference type="ARBA" id="ARBA00004651"/>
    </source>
</evidence>
<comment type="subcellular location">
    <subcellularLocation>
        <location evidence="1">Cell membrane</location>
        <topology evidence="1">Multi-pass membrane protein</topology>
    </subcellularLocation>
</comment>
<dbReference type="PANTHER" id="PTHR21716">
    <property type="entry name" value="TRANSMEMBRANE PROTEIN"/>
    <property type="match status" value="1"/>
</dbReference>
<protein>
    <submittedName>
        <fullName evidence="9">DNA phosphorothioation-dependent restriction protein DptG</fullName>
    </submittedName>
</protein>
<sequence length="364" mass="41019">MKQLNKFLTIGKAILLVLLIVYVGSLVDFIFEPLKSLTGVILIPVLLAVFFYYLLRPLLPLMERWKIRRWKLKRTQAILLIYLVLGVLLIGFFGGVWPPLKSQLLTLVQNAPQLFDSVNEKITELQQSGFFAKLFPEDFSLLSQLNDYLSQGFTLLTSYVSGLFSAVSNLAIILFTFPILLFYMLKEGDKFGKTFVKMVPRRFRERVGMITGEIDGALSNYIVSRVIVNLALGVLMYLGFLMIGLPYALVLTLIAFIMNFIPFFGAIISSIPIVIIGLTVSPMVGLWSLIIILLAQQIQDNIISPLVFGKSLDIHPITTTVLVLGVGNFFGIIGMLIIIPVYMVIKIISRHTYQLFLKEKWEGL</sequence>
<dbReference type="InterPro" id="IPR002549">
    <property type="entry name" value="AI-2E-like"/>
</dbReference>
<evidence type="ECO:0000313" key="9">
    <source>
        <dbReference type="EMBL" id="SDH84686.1"/>
    </source>
</evidence>
<accession>A0A1G8FRX7</accession>
<reference evidence="10" key="1">
    <citation type="submission" date="2016-10" db="EMBL/GenBank/DDBJ databases">
        <authorList>
            <person name="Varghese N."/>
            <person name="Submissions S."/>
        </authorList>
    </citation>
    <scope>NUCLEOTIDE SEQUENCE [LARGE SCALE GENOMIC DNA]</scope>
    <source>
        <strain evidence="10">CGMCC 1.11012</strain>
    </source>
</reference>
<dbReference type="AlphaFoldDB" id="A0A1G8FRX7"/>
<dbReference type="RefSeq" id="WP_090711500.1">
    <property type="nucleotide sequence ID" value="NZ_CBCSKY010000007.1"/>
</dbReference>
<feature type="transmembrane region" description="Helical" evidence="8">
    <location>
        <begin position="273"/>
        <end position="294"/>
    </location>
</feature>
<evidence type="ECO:0000256" key="6">
    <source>
        <dbReference type="ARBA" id="ARBA00022989"/>
    </source>
</evidence>
<feature type="transmembrane region" description="Helical" evidence="8">
    <location>
        <begin position="234"/>
        <end position="261"/>
    </location>
</feature>
<evidence type="ECO:0000313" key="10">
    <source>
        <dbReference type="Proteomes" id="UP000199050"/>
    </source>
</evidence>
<feature type="transmembrane region" description="Helical" evidence="8">
    <location>
        <begin position="314"/>
        <end position="345"/>
    </location>
</feature>
<feature type="transmembrane region" description="Helical" evidence="8">
    <location>
        <begin position="163"/>
        <end position="185"/>
    </location>
</feature>
<keyword evidence="3" id="KW-0813">Transport</keyword>
<evidence type="ECO:0000256" key="8">
    <source>
        <dbReference type="SAM" id="Phobius"/>
    </source>
</evidence>
<dbReference type="EMBL" id="FNDX01000001">
    <property type="protein sequence ID" value="SDH84686.1"/>
    <property type="molecule type" value="Genomic_DNA"/>
</dbReference>
<dbReference type="GO" id="GO:0055085">
    <property type="term" value="P:transmembrane transport"/>
    <property type="evidence" value="ECO:0007669"/>
    <property type="project" value="TreeGrafter"/>
</dbReference>
<keyword evidence="10" id="KW-1185">Reference proteome</keyword>
<evidence type="ECO:0000256" key="7">
    <source>
        <dbReference type="ARBA" id="ARBA00023136"/>
    </source>
</evidence>
<dbReference type="STRING" id="1174501.SAMN05216192_101322"/>
<comment type="similarity">
    <text evidence="2">Belongs to the autoinducer-2 exporter (AI-2E) (TC 2.A.86) family.</text>
</comment>
<evidence type="ECO:0000256" key="4">
    <source>
        <dbReference type="ARBA" id="ARBA00022475"/>
    </source>
</evidence>
<gene>
    <name evidence="9" type="ORF">SAMN05216192_101322</name>
</gene>
<proteinExistence type="inferred from homology"/>
<dbReference type="OrthoDB" id="9793390at2"/>
<feature type="transmembrane region" description="Helical" evidence="8">
    <location>
        <begin position="37"/>
        <end position="55"/>
    </location>
</feature>
<keyword evidence="6 8" id="KW-1133">Transmembrane helix</keyword>
<name>A0A1G8FRX7_9BACL</name>
<dbReference type="Pfam" id="PF01594">
    <property type="entry name" value="AI-2E_transport"/>
    <property type="match status" value="1"/>
</dbReference>
<feature type="transmembrane region" description="Helical" evidence="8">
    <location>
        <begin position="76"/>
        <end position="97"/>
    </location>
</feature>
<keyword evidence="7 8" id="KW-0472">Membrane</keyword>
<feature type="transmembrane region" description="Helical" evidence="8">
    <location>
        <begin position="7"/>
        <end position="31"/>
    </location>
</feature>
<dbReference type="GO" id="GO:0005886">
    <property type="term" value="C:plasma membrane"/>
    <property type="evidence" value="ECO:0007669"/>
    <property type="project" value="UniProtKB-SubCell"/>
</dbReference>
<dbReference type="PANTHER" id="PTHR21716:SF53">
    <property type="entry name" value="PERMEASE PERM-RELATED"/>
    <property type="match status" value="1"/>
</dbReference>
<organism evidence="9 10">
    <name type="scientific">Paenibacillus typhae</name>
    <dbReference type="NCBI Taxonomy" id="1174501"/>
    <lineage>
        <taxon>Bacteria</taxon>
        <taxon>Bacillati</taxon>
        <taxon>Bacillota</taxon>
        <taxon>Bacilli</taxon>
        <taxon>Bacillales</taxon>
        <taxon>Paenibacillaceae</taxon>
        <taxon>Paenibacillus</taxon>
    </lineage>
</organism>